<keyword evidence="3" id="KW-1185">Reference proteome</keyword>
<protein>
    <recommendedName>
        <fullName evidence="4">Lipoprotein</fullName>
    </recommendedName>
</protein>
<dbReference type="AlphaFoldDB" id="A0A9X2AQ46"/>
<organism evidence="2 3">
    <name type="scientific">Variovorax terrae</name>
    <dbReference type="NCBI Taxonomy" id="2923278"/>
    <lineage>
        <taxon>Bacteria</taxon>
        <taxon>Pseudomonadati</taxon>
        <taxon>Pseudomonadota</taxon>
        <taxon>Betaproteobacteria</taxon>
        <taxon>Burkholderiales</taxon>
        <taxon>Comamonadaceae</taxon>
        <taxon>Variovorax</taxon>
    </lineage>
</organism>
<evidence type="ECO:0000313" key="3">
    <source>
        <dbReference type="Proteomes" id="UP001139447"/>
    </source>
</evidence>
<gene>
    <name evidence="2" type="ORF">MMF98_20445</name>
</gene>
<accession>A0A9X2AQ46</accession>
<proteinExistence type="predicted"/>
<feature type="chain" id="PRO_5040883448" description="Lipoprotein" evidence="1">
    <location>
        <begin position="24"/>
        <end position="116"/>
    </location>
</feature>
<reference evidence="2" key="1">
    <citation type="submission" date="2022-03" db="EMBL/GenBank/DDBJ databases">
        <authorList>
            <person name="Woo C.Y."/>
        </authorList>
    </citation>
    <scope>NUCLEOTIDE SEQUENCE</scope>
    <source>
        <strain evidence="2">CYS-02</strain>
    </source>
</reference>
<evidence type="ECO:0000313" key="2">
    <source>
        <dbReference type="EMBL" id="MCJ0765590.1"/>
    </source>
</evidence>
<sequence length="116" mass="12914">MKHILRRALAAGLCGLMAGLAPAAENPAWLLGTWQLHEDQKRPGFTDDFMDFHADGSVTLRDSKGVFATCPYTPSVTRLMLVCTVRGQEKAVVYRISDDHKTLVNPLGDVYRRKAR</sequence>
<name>A0A9X2AQ46_9BURK</name>
<dbReference type="Proteomes" id="UP001139447">
    <property type="component" value="Unassembled WGS sequence"/>
</dbReference>
<comment type="caution">
    <text evidence="2">The sequence shown here is derived from an EMBL/GenBank/DDBJ whole genome shotgun (WGS) entry which is preliminary data.</text>
</comment>
<evidence type="ECO:0008006" key="4">
    <source>
        <dbReference type="Google" id="ProtNLM"/>
    </source>
</evidence>
<dbReference type="RefSeq" id="WP_243309154.1">
    <property type="nucleotide sequence ID" value="NZ_JALGBI010000003.1"/>
</dbReference>
<evidence type="ECO:0000256" key="1">
    <source>
        <dbReference type="SAM" id="SignalP"/>
    </source>
</evidence>
<feature type="signal peptide" evidence="1">
    <location>
        <begin position="1"/>
        <end position="23"/>
    </location>
</feature>
<keyword evidence="1" id="KW-0732">Signal</keyword>
<dbReference type="EMBL" id="JALGBI010000003">
    <property type="protein sequence ID" value="MCJ0765590.1"/>
    <property type="molecule type" value="Genomic_DNA"/>
</dbReference>